<evidence type="ECO:0000313" key="2">
    <source>
        <dbReference type="EMBL" id="SFH60568.1"/>
    </source>
</evidence>
<dbReference type="RefSeq" id="WP_092047462.1">
    <property type="nucleotide sequence ID" value="NZ_FOQD01000001.1"/>
</dbReference>
<keyword evidence="3" id="KW-1185">Reference proteome</keyword>
<gene>
    <name evidence="2" type="ORF">SAMN05421753_101407</name>
</gene>
<dbReference type="PANTHER" id="PTHR33169">
    <property type="entry name" value="PADR-FAMILY TRANSCRIPTIONAL REGULATOR"/>
    <property type="match status" value="1"/>
</dbReference>
<dbReference type="STRING" id="1576369.SAMN05421753_101407"/>
<organism evidence="2 3">
    <name type="scientific">Planctomicrobium piriforme</name>
    <dbReference type="NCBI Taxonomy" id="1576369"/>
    <lineage>
        <taxon>Bacteria</taxon>
        <taxon>Pseudomonadati</taxon>
        <taxon>Planctomycetota</taxon>
        <taxon>Planctomycetia</taxon>
        <taxon>Planctomycetales</taxon>
        <taxon>Planctomycetaceae</taxon>
        <taxon>Planctomicrobium</taxon>
    </lineage>
</organism>
<dbReference type="Gene3D" id="1.10.10.10">
    <property type="entry name" value="Winged helix-like DNA-binding domain superfamily/Winged helix DNA-binding domain"/>
    <property type="match status" value="1"/>
</dbReference>
<proteinExistence type="predicted"/>
<sequence length="112" mass="12722">MDIKLLNGTVEMMMLESISHGPTYGYEIVQTVLSRSNGQFELKEGSLYPALHRLERQELLESYWAEQDGRRRKYYKLTAAGKKALAARRKEWQAFSHGVNGVLGIEMSGVPC</sequence>
<dbReference type="InterPro" id="IPR017799">
    <property type="entry name" value="Tscrpt_reg_PadR_acidobac-type"/>
</dbReference>
<protein>
    <submittedName>
        <fullName evidence="2">Transcriptional regulator</fullName>
    </submittedName>
</protein>
<dbReference type="InterPro" id="IPR036390">
    <property type="entry name" value="WH_DNA-bd_sf"/>
</dbReference>
<dbReference type="AlphaFoldDB" id="A0A1I3BE75"/>
<dbReference type="OrthoDB" id="9808017at2"/>
<dbReference type="InterPro" id="IPR036388">
    <property type="entry name" value="WH-like_DNA-bd_sf"/>
</dbReference>
<dbReference type="InterPro" id="IPR005149">
    <property type="entry name" value="Tscrpt_reg_PadR_N"/>
</dbReference>
<evidence type="ECO:0000313" key="3">
    <source>
        <dbReference type="Proteomes" id="UP000199518"/>
    </source>
</evidence>
<dbReference type="EMBL" id="FOQD01000001">
    <property type="protein sequence ID" value="SFH60568.1"/>
    <property type="molecule type" value="Genomic_DNA"/>
</dbReference>
<dbReference type="NCBIfam" id="TIGR03433">
    <property type="entry name" value="padR_acidobact"/>
    <property type="match status" value="1"/>
</dbReference>
<dbReference type="Proteomes" id="UP000199518">
    <property type="component" value="Unassembled WGS sequence"/>
</dbReference>
<feature type="domain" description="Transcription regulator PadR N-terminal" evidence="1">
    <location>
        <begin position="14"/>
        <end position="86"/>
    </location>
</feature>
<dbReference type="InterPro" id="IPR052509">
    <property type="entry name" value="Metal_resp_DNA-bind_regulator"/>
</dbReference>
<dbReference type="SUPFAM" id="SSF46785">
    <property type="entry name" value="Winged helix' DNA-binding domain"/>
    <property type="match status" value="1"/>
</dbReference>
<name>A0A1I3BE75_9PLAN</name>
<dbReference type="PANTHER" id="PTHR33169:SF14">
    <property type="entry name" value="TRANSCRIPTIONAL REGULATOR RV3488"/>
    <property type="match status" value="1"/>
</dbReference>
<dbReference type="Pfam" id="PF03551">
    <property type="entry name" value="PadR"/>
    <property type="match status" value="1"/>
</dbReference>
<reference evidence="3" key="1">
    <citation type="submission" date="2016-10" db="EMBL/GenBank/DDBJ databases">
        <authorList>
            <person name="Varghese N."/>
            <person name="Submissions S."/>
        </authorList>
    </citation>
    <scope>NUCLEOTIDE SEQUENCE [LARGE SCALE GENOMIC DNA]</scope>
    <source>
        <strain evidence="3">DSM 26348</strain>
    </source>
</reference>
<accession>A0A1I3BE75</accession>
<evidence type="ECO:0000259" key="1">
    <source>
        <dbReference type="Pfam" id="PF03551"/>
    </source>
</evidence>